<feature type="compositionally biased region" description="Polar residues" evidence="1">
    <location>
        <begin position="375"/>
        <end position="385"/>
    </location>
</feature>
<feature type="compositionally biased region" description="Basic and acidic residues" evidence="1">
    <location>
        <begin position="1027"/>
        <end position="1037"/>
    </location>
</feature>
<feature type="compositionally biased region" description="Low complexity" evidence="1">
    <location>
        <begin position="599"/>
        <end position="610"/>
    </location>
</feature>
<evidence type="ECO:0000313" key="2">
    <source>
        <dbReference type="EMBL" id="GJE66270.1"/>
    </source>
</evidence>
<feature type="compositionally biased region" description="Gly residues" evidence="1">
    <location>
        <begin position="587"/>
        <end position="598"/>
    </location>
</feature>
<feature type="compositionally biased region" description="Basic and acidic residues" evidence="1">
    <location>
        <begin position="444"/>
        <end position="463"/>
    </location>
</feature>
<dbReference type="EMBL" id="BPRC01000012">
    <property type="protein sequence ID" value="GJE66270.1"/>
    <property type="molecule type" value="Genomic_DNA"/>
</dbReference>
<name>A0ABQ4UJH0_9HYPH</name>
<feature type="compositionally biased region" description="Polar residues" evidence="1">
    <location>
        <begin position="888"/>
        <end position="898"/>
    </location>
</feature>
<protein>
    <submittedName>
        <fullName evidence="2">Uncharacterized protein</fullName>
    </submittedName>
</protein>
<feature type="compositionally biased region" description="Polar residues" evidence="1">
    <location>
        <begin position="315"/>
        <end position="337"/>
    </location>
</feature>
<feature type="compositionally biased region" description="Low complexity" evidence="1">
    <location>
        <begin position="1171"/>
        <end position="1188"/>
    </location>
</feature>
<reference evidence="2" key="1">
    <citation type="journal article" date="2021" name="Front. Microbiol.">
        <title>Comprehensive Comparative Genomics and Phenotyping of Methylobacterium Species.</title>
        <authorList>
            <person name="Alessa O."/>
            <person name="Ogura Y."/>
            <person name="Fujitani Y."/>
            <person name="Takami H."/>
            <person name="Hayashi T."/>
            <person name="Sahin N."/>
            <person name="Tani A."/>
        </authorList>
    </citation>
    <scope>NUCLEOTIDE SEQUENCE</scope>
    <source>
        <strain evidence="2">NBRC 15686</strain>
    </source>
</reference>
<feature type="compositionally biased region" description="Basic and acidic residues" evidence="1">
    <location>
        <begin position="801"/>
        <end position="814"/>
    </location>
</feature>
<gene>
    <name evidence="2" type="ORF">LNAOJCKE_3488</name>
</gene>
<evidence type="ECO:0000313" key="3">
    <source>
        <dbReference type="Proteomes" id="UP001055039"/>
    </source>
</evidence>
<feature type="compositionally biased region" description="Polar residues" evidence="1">
    <location>
        <begin position="670"/>
        <end position="685"/>
    </location>
</feature>
<proteinExistence type="predicted"/>
<feature type="compositionally biased region" description="Polar residues" evidence="1">
    <location>
        <begin position="632"/>
        <end position="652"/>
    </location>
</feature>
<feature type="compositionally biased region" description="Basic and acidic residues" evidence="1">
    <location>
        <begin position="409"/>
        <end position="421"/>
    </location>
</feature>
<feature type="compositionally biased region" description="Polar residues" evidence="1">
    <location>
        <begin position="395"/>
        <end position="404"/>
    </location>
</feature>
<feature type="compositionally biased region" description="Polar residues" evidence="1">
    <location>
        <begin position="977"/>
        <end position="989"/>
    </location>
</feature>
<comment type="caution">
    <text evidence="2">The sequence shown here is derived from an EMBL/GenBank/DDBJ whole genome shotgun (WGS) entry which is preliminary data.</text>
</comment>
<feature type="compositionally biased region" description="Basic and acidic residues" evidence="1">
    <location>
        <begin position="904"/>
        <end position="915"/>
    </location>
</feature>
<reference evidence="2" key="2">
    <citation type="submission" date="2021-08" db="EMBL/GenBank/DDBJ databases">
        <authorList>
            <person name="Tani A."/>
            <person name="Ola A."/>
            <person name="Ogura Y."/>
            <person name="Katsura K."/>
            <person name="Hayashi T."/>
        </authorList>
    </citation>
    <scope>NUCLEOTIDE SEQUENCE</scope>
    <source>
        <strain evidence="2">NBRC 15686</strain>
    </source>
</reference>
<feature type="compositionally biased region" description="Basic and acidic residues" evidence="1">
    <location>
        <begin position="1001"/>
        <end position="1013"/>
    </location>
</feature>
<accession>A0ABQ4UJH0</accession>
<feature type="compositionally biased region" description="Polar residues" evidence="1">
    <location>
        <begin position="224"/>
        <end position="235"/>
    </location>
</feature>
<feature type="region of interest" description="Disordered" evidence="1">
    <location>
        <begin position="224"/>
        <end position="1234"/>
    </location>
</feature>
<keyword evidence="3" id="KW-1185">Reference proteome</keyword>
<feature type="compositionally biased region" description="Polar residues" evidence="1">
    <location>
        <begin position="745"/>
        <end position="759"/>
    </location>
</feature>
<feature type="compositionally biased region" description="Low complexity" evidence="1">
    <location>
        <begin position="1014"/>
        <end position="1023"/>
    </location>
</feature>
<organism evidence="2 3">
    <name type="scientific">Methylorubrum aminovorans</name>
    <dbReference type="NCBI Taxonomy" id="269069"/>
    <lineage>
        <taxon>Bacteria</taxon>
        <taxon>Pseudomonadati</taxon>
        <taxon>Pseudomonadota</taxon>
        <taxon>Alphaproteobacteria</taxon>
        <taxon>Hyphomicrobiales</taxon>
        <taxon>Methylobacteriaceae</taxon>
        <taxon>Methylorubrum</taxon>
    </lineage>
</organism>
<evidence type="ECO:0000256" key="1">
    <source>
        <dbReference type="SAM" id="MobiDB-lite"/>
    </source>
</evidence>
<dbReference type="RefSeq" id="WP_238225954.1">
    <property type="nucleotide sequence ID" value="NZ_BAAADH010000026.1"/>
</dbReference>
<feature type="region of interest" description="Disordered" evidence="1">
    <location>
        <begin position="144"/>
        <end position="180"/>
    </location>
</feature>
<dbReference type="Proteomes" id="UP001055039">
    <property type="component" value="Unassembled WGS sequence"/>
</dbReference>
<sequence>MSTVIPFFRPASARQGNWSQQELAEFYRVEAALLRAGFSIASDHGLSDEGEPWFVFCRPDGDAIIHFAKIDGSYLIASEALDRPVRGTDFRTLIDQIARLHPHLLPIPATGTATTLVVHPAALLAALVAAAALSLSSEDAHAGPLVPGEGVSAAPASEGGRPPLSQPQPKASGGSGDRDTDRKQLEAIILSAMIFAAEAMAVDHRAVGAELDLDVAGGAGNAWSPTAQGDATLTPDTALGSGRGSASVQPAVLTAQGSGANPDARPQSASDTIAAPSRVDPAPVARTEFATEAPKSPASQNQPLAPGFGSDVALTGTSAEVSAAKSSGHQASTSARSESPAPASDEPGPASRDQRAGSVSASIAEPASHARPGQAASSDPASTGSGPARPAWVNDLTQTMTSRMPSPDASRDAEDRSHGRPAEAALGNGRKVDPTGPGNGRVDGAGRDREPSAKAADETHQSKDQAAPGHGQAGSGQGRGVPAETATGNTPPAEQASPGQGPADRADQDRGASAMAAVGRSPNAEQAAPGPSQASARGQDPAASSAASHEMRAEQTGPINGQVNPAGSDRASSPEGASGNEPQTVPAGGGNGHTGGLARGEAAPAQAKAANGPPVEPNSRGSGNAGAIAQERGSQAETTTGSKPQIDQTSGGNDHASVVARHEVAPAQTEAGTPSPVAQTGQGSSHAGGVARDRPPQAEAAAGTNPRPAQAGPSESRAEVSGPGSARAEAVDDRPEVQQAGRANGQENATEQGSLQQSGAAPGNDPRIETTGGNDGQGPGSHSKPEPVAQREPGSGGPAISRDRSPSDANERGSTDQAEAARPMAEQEADRGNGHSSAPAERSDQRMPEAQGPGAADTVSNHGRPDTPGDAPSDASSTTKAHPPLDSDSATRGSNKPSATEIPDGGREPIDRAAPEHAAAAEQTPVAADGPAQKLTSSPSDHGRGNSIGPSADHASNAAASEQTNGDVAGTKEHGSGPNNTAVASSSNVHVGGAGPQASHAQDEPVSHGHDPAAEAPVPASVARDPILQDRGSDRAVSENSVGHGASLGSDALNASAKGEQTQAEIDGSHDGTGPVVVRASPAAGPKATVHGVDENGLSVPSAGSNPTSPPAPVSQDEIATAQADRAQFDDSPSVSGRAVREAPGHAAPPVSADSPTVPSVPVEADRADGPSPTSQSSSAASHGTSGQAKPGRPSPPPAAIDADGNLVFHTDAQKDPVPSALPQGPDEATSHHAIGLIGVSDQAHAMHDLYHQT</sequence>